<keyword evidence="2" id="KW-0804">Transcription</keyword>
<keyword evidence="1" id="KW-0805">Transcription regulation</keyword>
<organism evidence="4 5">
    <name type="scientific">Flavobacterium collinsii</name>
    <dbReference type="NCBI Taxonomy" id="1114861"/>
    <lineage>
        <taxon>Bacteria</taxon>
        <taxon>Pseudomonadati</taxon>
        <taxon>Bacteroidota</taxon>
        <taxon>Flavobacteriia</taxon>
        <taxon>Flavobacteriales</taxon>
        <taxon>Flavobacteriaceae</taxon>
        <taxon>Flavobacterium</taxon>
    </lineage>
</organism>
<name>A0A9W4TLC3_9FLAO</name>
<proteinExistence type="predicted"/>
<dbReference type="PANTHER" id="PTHR34580:SF1">
    <property type="entry name" value="PROTEIN PAFC"/>
    <property type="match status" value="1"/>
</dbReference>
<protein>
    <submittedName>
        <fullName evidence="4">HTH deoR-type domain-containing protein</fullName>
    </submittedName>
</protein>
<dbReference type="RefSeq" id="WP_263361790.1">
    <property type="nucleotide sequence ID" value="NZ_BOVI01000001.1"/>
</dbReference>
<feature type="domain" description="HTH deoR-type" evidence="3">
    <location>
        <begin position="8"/>
        <end position="63"/>
    </location>
</feature>
<evidence type="ECO:0000259" key="3">
    <source>
        <dbReference type="PROSITE" id="PS51000"/>
    </source>
</evidence>
<dbReference type="GO" id="GO:0003700">
    <property type="term" value="F:DNA-binding transcription factor activity"/>
    <property type="evidence" value="ECO:0007669"/>
    <property type="project" value="InterPro"/>
</dbReference>
<evidence type="ECO:0000256" key="1">
    <source>
        <dbReference type="ARBA" id="ARBA00023015"/>
    </source>
</evidence>
<dbReference type="PROSITE" id="PS51000">
    <property type="entry name" value="HTH_DEOR_2"/>
    <property type="match status" value="1"/>
</dbReference>
<dbReference type="AlphaFoldDB" id="A0A9W4TLC3"/>
<dbReference type="InterPro" id="IPR013196">
    <property type="entry name" value="HTH_11"/>
</dbReference>
<dbReference type="InterPro" id="IPR036390">
    <property type="entry name" value="WH_DNA-bd_sf"/>
</dbReference>
<evidence type="ECO:0000256" key="2">
    <source>
        <dbReference type="ARBA" id="ARBA00023163"/>
    </source>
</evidence>
<dbReference type="KEGG" id="fcs:TRV642_4812"/>
<dbReference type="Proteomes" id="UP001152749">
    <property type="component" value="Chromosome"/>
</dbReference>
<dbReference type="EMBL" id="OX336425">
    <property type="protein sequence ID" value="CAI2769435.1"/>
    <property type="molecule type" value="Genomic_DNA"/>
</dbReference>
<reference evidence="4" key="1">
    <citation type="submission" date="2022-09" db="EMBL/GenBank/DDBJ databases">
        <authorList>
            <person name="Duchaud E."/>
        </authorList>
    </citation>
    <scope>NUCLEOTIDE SEQUENCE</scope>
    <source>
        <strain evidence="4">TRV642</strain>
    </source>
</reference>
<gene>
    <name evidence="4" type="ORF">TRV642_4812</name>
</gene>
<dbReference type="Pfam" id="PF08279">
    <property type="entry name" value="HTH_11"/>
    <property type="match status" value="1"/>
</dbReference>
<dbReference type="InterPro" id="IPR051534">
    <property type="entry name" value="CBASS_pafABC_assoc_protein"/>
</dbReference>
<dbReference type="PANTHER" id="PTHR34580">
    <property type="match status" value="1"/>
</dbReference>
<dbReference type="PROSITE" id="PS52050">
    <property type="entry name" value="WYL"/>
    <property type="match status" value="1"/>
</dbReference>
<dbReference type="InterPro" id="IPR001034">
    <property type="entry name" value="DeoR_HTH"/>
</dbReference>
<evidence type="ECO:0000313" key="4">
    <source>
        <dbReference type="EMBL" id="CAI2769435.1"/>
    </source>
</evidence>
<accession>A0A9W4TLC3</accession>
<dbReference type="InterPro" id="IPR026881">
    <property type="entry name" value="WYL_dom"/>
</dbReference>
<dbReference type="SUPFAM" id="SSF46785">
    <property type="entry name" value="Winged helix' DNA-binding domain"/>
    <property type="match status" value="1"/>
</dbReference>
<sequence>MNDTDLKRLSRLTAILIQLQTKRILTASELAGKFSISKRTIYRDIRALEQAGVPIVTEEGKGYTLMDGYKIPPVMFSESEANALITAEQLVLKNKDASFVKEYTEAISKIKSVLRNNTKDKVNLLSDRIVSGQNSDNNRTSNNLSILQLALTNFKLVCIRYFSPDNNQQTNRMVEPFAIYTFEENWLLIAFCRLRNDYRAFRLDRIVGLMVQEETFEPHKITFEEYFDRTRKKCLTPLP</sequence>
<dbReference type="Pfam" id="PF13280">
    <property type="entry name" value="WYL"/>
    <property type="match status" value="1"/>
</dbReference>
<evidence type="ECO:0000313" key="5">
    <source>
        <dbReference type="Proteomes" id="UP001152749"/>
    </source>
</evidence>
<dbReference type="Gene3D" id="1.10.10.10">
    <property type="entry name" value="Winged helix-like DNA-binding domain superfamily/Winged helix DNA-binding domain"/>
    <property type="match status" value="1"/>
</dbReference>
<dbReference type="InterPro" id="IPR036388">
    <property type="entry name" value="WH-like_DNA-bd_sf"/>
</dbReference>